<reference evidence="7 8" key="1">
    <citation type="submission" date="2019-03" db="EMBL/GenBank/DDBJ databases">
        <title>Roseomonas sp. a novel Roseomonas species isolated from Sea whip Gorgonian.</title>
        <authorList>
            <person name="Li F."/>
            <person name="Pan X."/>
            <person name="Huang S."/>
            <person name="Li Z."/>
            <person name="Meng B."/>
        </authorList>
    </citation>
    <scope>NUCLEOTIDE SEQUENCE [LARGE SCALE GENOMIC DNA]</scope>
    <source>
        <strain evidence="7 8">M0104</strain>
    </source>
</reference>
<feature type="transmembrane region" description="Helical" evidence="5">
    <location>
        <begin position="36"/>
        <end position="53"/>
    </location>
</feature>
<protein>
    <submittedName>
        <fullName evidence="7">O-antigen ligase domain-containing protein</fullName>
    </submittedName>
</protein>
<dbReference type="InterPro" id="IPR007016">
    <property type="entry name" value="O-antigen_ligase-rel_domated"/>
</dbReference>
<evidence type="ECO:0000313" key="8">
    <source>
        <dbReference type="Proteomes" id="UP000460715"/>
    </source>
</evidence>
<comment type="caution">
    <text evidence="7">The sequence shown here is derived from an EMBL/GenBank/DDBJ whole genome shotgun (WGS) entry which is preliminary data.</text>
</comment>
<feature type="transmembrane region" description="Helical" evidence="5">
    <location>
        <begin position="209"/>
        <end position="227"/>
    </location>
</feature>
<keyword evidence="4 5" id="KW-0472">Membrane</keyword>
<dbReference type="GO" id="GO:0016020">
    <property type="term" value="C:membrane"/>
    <property type="evidence" value="ECO:0007669"/>
    <property type="project" value="UniProtKB-SubCell"/>
</dbReference>
<dbReference type="OrthoDB" id="8050531at2"/>
<evidence type="ECO:0000256" key="4">
    <source>
        <dbReference type="ARBA" id="ARBA00023136"/>
    </source>
</evidence>
<evidence type="ECO:0000256" key="1">
    <source>
        <dbReference type="ARBA" id="ARBA00004141"/>
    </source>
</evidence>
<evidence type="ECO:0000259" key="6">
    <source>
        <dbReference type="Pfam" id="PF04932"/>
    </source>
</evidence>
<evidence type="ECO:0000256" key="2">
    <source>
        <dbReference type="ARBA" id="ARBA00022692"/>
    </source>
</evidence>
<feature type="transmembrane region" description="Helical" evidence="5">
    <location>
        <begin position="344"/>
        <end position="365"/>
    </location>
</feature>
<evidence type="ECO:0000256" key="5">
    <source>
        <dbReference type="SAM" id="Phobius"/>
    </source>
</evidence>
<proteinExistence type="predicted"/>
<feature type="transmembrane region" description="Helical" evidence="5">
    <location>
        <begin position="161"/>
        <end position="179"/>
    </location>
</feature>
<name>A0A845B747_9PROT</name>
<organism evidence="7 8">
    <name type="scientific">Teichococcus coralli</name>
    <dbReference type="NCBI Taxonomy" id="2545983"/>
    <lineage>
        <taxon>Bacteria</taxon>
        <taxon>Pseudomonadati</taxon>
        <taxon>Pseudomonadota</taxon>
        <taxon>Alphaproteobacteria</taxon>
        <taxon>Acetobacterales</taxon>
        <taxon>Roseomonadaceae</taxon>
        <taxon>Roseomonas</taxon>
    </lineage>
</organism>
<feature type="transmembrane region" description="Helical" evidence="5">
    <location>
        <begin position="234"/>
        <end position="260"/>
    </location>
</feature>
<feature type="transmembrane region" description="Helical" evidence="5">
    <location>
        <begin position="398"/>
        <end position="415"/>
    </location>
</feature>
<keyword evidence="2 5" id="KW-0812">Transmembrane</keyword>
<feature type="transmembrane region" description="Helical" evidence="5">
    <location>
        <begin position="65"/>
        <end position="85"/>
    </location>
</feature>
<dbReference type="AlphaFoldDB" id="A0A845B747"/>
<gene>
    <name evidence="7" type="ORF">E0493_01000</name>
</gene>
<comment type="subcellular location">
    <subcellularLocation>
        <location evidence="1">Membrane</location>
        <topology evidence="1">Multi-pass membrane protein</topology>
    </subcellularLocation>
</comment>
<evidence type="ECO:0000313" key="7">
    <source>
        <dbReference type="EMBL" id="MXP61926.1"/>
    </source>
</evidence>
<feature type="transmembrane region" description="Helical" evidence="5">
    <location>
        <begin position="91"/>
        <end position="110"/>
    </location>
</feature>
<keyword evidence="8" id="KW-1185">Reference proteome</keyword>
<feature type="domain" description="O-antigen ligase-related" evidence="6">
    <location>
        <begin position="192"/>
        <end position="358"/>
    </location>
</feature>
<sequence length="430" mass="44572">MTHRLPRAPLAWGAPTTPLAIAALLAPLAAVLQSRAMAPVALVALMATVLLARRRQGSWPWPRGAALWAGLALGAWGALSGLWALEPSRALTSGLSLAGLVLLTGAAVRAVGADHPGNRHRLGRALLAGLALGLVAAALDHATNSGLRAAVRGLRAIPPELAFGLKPAVSVLALLLPLLAGTLLPARLRVAFLVLGAAVVLWLPGDTAAIALLAGLAVLALASLEGWRHRPRILPAALGAAMAVTMLATPLVLPAVLAHLAPVVERLPPSAIHRLVIWDFGLDAAAQKPLRGWGMEAARALPGGREHPEPERLARLGVHRPDLQVWFSAPHLELMPLHPHNGPLQIRLELGWVGSLLAAAALWLLALSARGLAAAAAACGTIASAFVTFLASFGVWQSWWLCSMALAAAFAAGLLPPDRSDGRVDTTLAL</sequence>
<dbReference type="Proteomes" id="UP000460715">
    <property type="component" value="Unassembled WGS sequence"/>
</dbReference>
<keyword evidence="3 5" id="KW-1133">Transmembrane helix</keyword>
<dbReference type="GO" id="GO:0016874">
    <property type="term" value="F:ligase activity"/>
    <property type="evidence" value="ECO:0007669"/>
    <property type="project" value="UniProtKB-KW"/>
</dbReference>
<dbReference type="Pfam" id="PF04932">
    <property type="entry name" value="Wzy_C"/>
    <property type="match status" value="1"/>
</dbReference>
<keyword evidence="7" id="KW-0436">Ligase</keyword>
<dbReference type="RefSeq" id="WP_160935041.1">
    <property type="nucleotide sequence ID" value="NZ_SNVJ01000001.1"/>
</dbReference>
<dbReference type="EMBL" id="SNVJ01000001">
    <property type="protein sequence ID" value="MXP61926.1"/>
    <property type="molecule type" value="Genomic_DNA"/>
</dbReference>
<accession>A0A845B747</accession>
<feature type="transmembrane region" description="Helical" evidence="5">
    <location>
        <begin position="12"/>
        <end position="30"/>
    </location>
</feature>
<evidence type="ECO:0000256" key="3">
    <source>
        <dbReference type="ARBA" id="ARBA00022989"/>
    </source>
</evidence>
<feature type="transmembrane region" description="Helical" evidence="5">
    <location>
        <begin position="122"/>
        <end position="141"/>
    </location>
</feature>
<feature type="transmembrane region" description="Helical" evidence="5">
    <location>
        <begin position="372"/>
        <end position="392"/>
    </location>
</feature>